<protein>
    <recommendedName>
        <fullName evidence="19">Riboflavin biosynthesis protein RibBA</fullName>
    </recommendedName>
    <domain>
        <recommendedName>
            <fullName evidence="19">3,4-dihydroxy-2-butanone 4-phosphate synthase</fullName>
            <shortName evidence="19">DHBP synthase</shortName>
            <ecNumber evidence="19">4.1.99.12</ecNumber>
        </recommendedName>
    </domain>
    <domain>
        <recommendedName>
            <fullName evidence="19">GTP cyclohydrolase-2</fullName>
            <ecNumber evidence="19">3.5.4.25</ecNumber>
        </recommendedName>
        <alternativeName>
            <fullName evidence="19">GTP cyclohydrolase II</fullName>
        </alternativeName>
    </domain>
</protein>
<reference evidence="23 24" key="1">
    <citation type="journal article" date="2019" name="Nat. Microbiol.">
        <title>Mediterranean grassland soil C-N compound turnover is dependent on rainfall and depth, and is mediated by genomically divergent microorganisms.</title>
        <authorList>
            <person name="Diamond S."/>
            <person name="Andeer P.F."/>
            <person name="Li Z."/>
            <person name="Crits-Christoph A."/>
            <person name="Burstein D."/>
            <person name="Anantharaman K."/>
            <person name="Lane K.R."/>
            <person name="Thomas B.C."/>
            <person name="Pan C."/>
            <person name="Northen T.R."/>
            <person name="Banfield J.F."/>
        </authorList>
    </citation>
    <scope>NUCLEOTIDE SEQUENCE [LARGE SCALE GENOMIC DNA]</scope>
    <source>
        <strain evidence="21">WS_1</strain>
        <strain evidence="22">WS_5</strain>
    </source>
</reference>
<keyword evidence="15 19" id="KW-0456">Lyase</keyword>
<dbReference type="Proteomes" id="UP000320913">
    <property type="component" value="Unassembled WGS sequence"/>
</dbReference>
<organism evidence="21 23">
    <name type="scientific">Eiseniibacteriota bacterium</name>
    <dbReference type="NCBI Taxonomy" id="2212470"/>
    <lineage>
        <taxon>Bacteria</taxon>
        <taxon>Candidatus Eiseniibacteriota</taxon>
    </lineage>
</organism>
<evidence type="ECO:0000259" key="20">
    <source>
        <dbReference type="Pfam" id="PF00925"/>
    </source>
</evidence>
<comment type="caution">
    <text evidence="21">The sequence shown here is derived from an EMBL/GenBank/DDBJ whole genome shotgun (WGS) entry which is preliminary data.</text>
</comment>
<evidence type="ECO:0000313" key="24">
    <source>
        <dbReference type="Proteomes" id="UP000320913"/>
    </source>
</evidence>
<name>A0A538S865_UNCEI</name>
<comment type="function">
    <text evidence="17 19">Catalyzes the conversion of GTP to 2,5-diamino-6-ribosylamino-4(3H)-pyrimidinone 5'-phosphate (DARP), formate and pyrophosphate.</text>
</comment>
<dbReference type="PANTHER" id="PTHR21327">
    <property type="entry name" value="GTP CYCLOHYDROLASE II-RELATED"/>
    <property type="match status" value="1"/>
</dbReference>
<comment type="catalytic activity">
    <reaction evidence="1 19">
        <text>D-ribulose 5-phosphate = (2S)-2-hydroxy-3-oxobutyl phosphate + formate + H(+)</text>
        <dbReference type="Rhea" id="RHEA:18457"/>
        <dbReference type="ChEBI" id="CHEBI:15378"/>
        <dbReference type="ChEBI" id="CHEBI:15740"/>
        <dbReference type="ChEBI" id="CHEBI:58121"/>
        <dbReference type="ChEBI" id="CHEBI:58830"/>
        <dbReference type="EC" id="4.1.99.12"/>
    </reaction>
</comment>
<comment type="pathway">
    <text evidence="4 19">Cofactor biosynthesis; riboflavin biosynthesis; 5-amino-6-(D-ribitylamino)uracil from GTP: step 1/4.</text>
</comment>
<dbReference type="Proteomes" id="UP000316292">
    <property type="component" value="Unassembled WGS sequence"/>
</dbReference>
<keyword evidence="10 19" id="KW-0378">Hydrolase</keyword>
<comment type="similarity">
    <text evidence="6 19">In the N-terminal section; belongs to the DHBP synthase family.</text>
</comment>
<evidence type="ECO:0000256" key="15">
    <source>
        <dbReference type="ARBA" id="ARBA00023239"/>
    </source>
</evidence>
<dbReference type="HAMAP" id="MF_01283">
    <property type="entry name" value="RibBA"/>
    <property type="match status" value="1"/>
</dbReference>
<keyword evidence="13 19" id="KW-0342">GTP-binding</keyword>
<evidence type="ECO:0000256" key="7">
    <source>
        <dbReference type="ARBA" id="ARBA00022619"/>
    </source>
</evidence>
<keyword evidence="8 19" id="KW-0479">Metal-binding</keyword>
<evidence type="ECO:0000313" key="22">
    <source>
        <dbReference type="EMBL" id="TMQ60968.1"/>
    </source>
</evidence>
<keyword evidence="7 19" id="KW-0686">Riboflavin biosynthesis</keyword>
<feature type="binding site" evidence="19">
    <location>
        <position position="276"/>
    </location>
    <ligand>
        <name>GTP</name>
        <dbReference type="ChEBI" id="CHEBI:37565"/>
    </ligand>
</feature>
<dbReference type="InterPro" id="IPR036144">
    <property type="entry name" value="RibA-like_sf"/>
</dbReference>
<sequence>MKTLGAFSSIDEGLRAIRAGRMVVVVDDEDRENEGDFVMAAEKASADDVNFMAREGRGLICVSMPGSRLEGLGLSLMAPVNTARYATPFTVSVDLLRGTTSGSSAHDRSVTIRALADPRTKPEDLARPGHVFPLRAADEGVLKRPGHTEAALDLVRLAGLKPAGLLCEILAPDGTMANGRELVRLAKRHKLVLVTIRDLIRYRYLHERLIRRVASSRLPTRFGSFRVLVYESLVDGHHHVALVKGSSGKGARLVRVHSQCLTGDVFGSQRCDCGEQLEAALERIDREGAGAFLYLRQEGRGIGLANKLRAYELQDLGLDTVEANLKLGFAPDLRDYGVAAQILRDLRYAKVRLLTNNPRKIQALREYGIDVVSREPLEIAPNVSNARYLATKRDRLGHLLKQPLAAGAHALRGNGKRGDRS</sequence>
<feature type="binding site" evidence="19">
    <location>
        <begin position="255"/>
        <end position="259"/>
    </location>
    <ligand>
        <name>GTP</name>
        <dbReference type="ChEBI" id="CHEBI:37565"/>
    </ligand>
</feature>
<keyword evidence="16 19" id="KW-0511">Multifunctional enzyme</keyword>
<dbReference type="NCBIfam" id="NF001591">
    <property type="entry name" value="PRK00393.1"/>
    <property type="match status" value="1"/>
</dbReference>
<dbReference type="EMBL" id="VBOV01000059">
    <property type="protein sequence ID" value="TMQ60968.1"/>
    <property type="molecule type" value="Genomic_DNA"/>
</dbReference>
<feature type="binding site" evidence="19">
    <location>
        <begin position="31"/>
        <end position="32"/>
    </location>
    <ligand>
        <name>D-ribulose 5-phosphate</name>
        <dbReference type="ChEBI" id="CHEBI:58121"/>
    </ligand>
</feature>
<dbReference type="InterPro" id="IPR000926">
    <property type="entry name" value="RibA"/>
</dbReference>
<feature type="region of interest" description="GTP cyclohydrolase II" evidence="19">
    <location>
        <begin position="206"/>
        <end position="421"/>
    </location>
</feature>
<evidence type="ECO:0000256" key="3">
    <source>
        <dbReference type="ARBA" id="ARBA00002284"/>
    </source>
</evidence>
<feature type="binding site" evidence="19">
    <location>
        <position position="36"/>
    </location>
    <ligand>
        <name>D-ribulose 5-phosphate</name>
        <dbReference type="ChEBI" id="CHEBI:58121"/>
    </ligand>
</feature>
<feature type="binding site" evidence="19">
    <location>
        <position position="320"/>
    </location>
    <ligand>
        <name>GTP</name>
        <dbReference type="ChEBI" id="CHEBI:37565"/>
    </ligand>
</feature>
<comment type="cofactor">
    <cofactor evidence="19">
        <name>Mg(2+)</name>
        <dbReference type="ChEBI" id="CHEBI:18420"/>
    </cofactor>
    <cofactor evidence="19">
        <name>Mn(2+)</name>
        <dbReference type="ChEBI" id="CHEBI:29035"/>
    </cofactor>
    <text evidence="19">Binds 2 divalent metal cations per subunit. Magnesium or manganese.</text>
</comment>
<dbReference type="GO" id="GO:0005525">
    <property type="term" value="F:GTP binding"/>
    <property type="evidence" value="ECO:0007669"/>
    <property type="project" value="UniProtKB-KW"/>
</dbReference>
<feature type="site" description="Essential for DHBP synthase activity" evidence="19">
    <location>
        <position position="130"/>
    </location>
</feature>
<dbReference type="HAMAP" id="MF_00179">
    <property type="entry name" value="RibA"/>
    <property type="match status" value="1"/>
</dbReference>
<feature type="region of interest" description="DHBP synthase" evidence="19">
    <location>
        <begin position="1"/>
        <end position="205"/>
    </location>
</feature>
<dbReference type="SUPFAM" id="SSF55821">
    <property type="entry name" value="YrdC/RibB"/>
    <property type="match status" value="1"/>
</dbReference>
<evidence type="ECO:0000256" key="13">
    <source>
        <dbReference type="ARBA" id="ARBA00023134"/>
    </source>
</evidence>
<dbReference type="EC" id="3.5.4.25" evidence="19"/>
<dbReference type="EMBL" id="VBOR01000105">
    <property type="protein sequence ID" value="TMQ47567.1"/>
    <property type="molecule type" value="Genomic_DNA"/>
</dbReference>
<comment type="catalytic activity">
    <reaction evidence="18 19">
        <text>GTP + 4 H2O = 2,5-diamino-6-hydroxy-4-(5-phosphoribosylamino)-pyrimidine + formate + 2 phosphate + 3 H(+)</text>
        <dbReference type="Rhea" id="RHEA:23704"/>
        <dbReference type="ChEBI" id="CHEBI:15377"/>
        <dbReference type="ChEBI" id="CHEBI:15378"/>
        <dbReference type="ChEBI" id="CHEBI:15740"/>
        <dbReference type="ChEBI" id="CHEBI:37565"/>
        <dbReference type="ChEBI" id="CHEBI:43474"/>
        <dbReference type="ChEBI" id="CHEBI:58614"/>
        <dbReference type="EC" id="3.5.4.25"/>
    </reaction>
</comment>
<dbReference type="PIRSF" id="PIRSF001259">
    <property type="entry name" value="RibA"/>
    <property type="match status" value="1"/>
</dbReference>
<comment type="cofactor">
    <cofactor evidence="19">
        <name>Zn(2+)</name>
        <dbReference type="ChEBI" id="CHEBI:29105"/>
    </cofactor>
    <text evidence="19">Binds 1 zinc ion per subunit.</text>
</comment>
<dbReference type="NCBIfam" id="NF006803">
    <property type="entry name" value="PRK09311.1"/>
    <property type="match status" value="1"/>
</dbReference>
<evidence type="ECO:0000256" key="17">
    <source>
        <dbReference type="ARBA" id="ARBA00043932"/>
    </source>
</evidence>
<evidence type="ECO:0000313" key="23">
    <source>
        <dbReference type="Proteomes" id="UP000316292"/>
    </source>
</evidence>
<evidence type="ECO:0000256" key="11">
    <source>
        <dbReference type="ARBA" id="ARBA00022833"/>
    </source>
</evidence>
<comment type="similarity">
    <text evidence="19">In the C-terminal section; belongs to the GTP cyclohydrolase II family.</text>
</comment>
<dbReference type="NCBIfam" id="TIGR00506">
    <property type="entry name" value="ribB"/>
    <property type="match status" value="1"/>
</dbReference>
<feature type="binding site" evidence="19">
    <location>
        <position position="360"/>
    </location>
    <ligand>
        <name>GTP</name>
        <dbReference type="ChEBI" id="CHEBI:37565"/>
    </ligand>
</feature>
<evidence type="ECO:0000256" key="14">
    <source>
        <dbReference type="ARBA" id="ARBA00023211"/>
    </source>
</evidence>
<dbReference type="CDD" id="cd00641">
    <property type="entry name" value="GTP_cyclohydro2"/>
    <property type="match status" value="1"/>
</dbReference>
<dbReference type="GO" id="GO:0005829">
    <property type="term" value="C:cytosol"/>
    <property type="evidence" value="ECO:0007669"/>
    <property type="project" value="TreeGrafter"/>
</dbReference>
<feature type="site" description="Essential for DHBP synthase activity" evidence="19">
    <location>
        <position position="168"/>
    </location>
</feature>
<keyword evidence="9 19" id="KW-0547">Nucleotide-binding</keyword>
<gene>
    <name evidence="19" type="primary">ribBA</name>
    <name evidence="21" type="ORF">E6K71_09505</name>
    <name evidence="22" type="ORF">E6K75_02335</name>
</gene>
<evidence type="ECO:0000256" key="18">
    <source>
        <dbReference type="ARBA" id="ARBA00049295"/>
    </source>
</evidence>
<dbReference type="GO" id="GO:0009231">
    <property type="term" value="P:riboflavin biosynthetic process"/>
    <property type="evidence" value="ECO:0007669"/>
    <property type="project" value="UniProtKB-UniRule"/>
</dbReference>
<evidence type="ECO:0000256" key="8">
    <source>
        <dbReference type="ARBA" id="ARBA00022723"/>
    </source>
</evidence>
<feature type="binding site" evidence="19">
    <location>
        <position position="147"/>
    </location>
    <ligand>
        <name>Mg(2+)</name>
        <dbReference type="ChEBI" id="CHEBI:18420"/>
        <label>2</label>
    </ligand>
</feature>
<dbReference type="InterPro" id="IPR016299">
    <property type="entry name" value="Riboflavin_synth_RibBA"/>
</dbReference>
<comment type="pathway">
    <text evidence="5 19">Cofactor biosynthesis; riboflavin biosynthesis; 2-hydroxy-3-oxobutyl phosphate from D-ribulose 5-phosphate: step 1/1.</text>
</comment>
<evidence type="ECO:0000256" key="5">
    <source>
        <dbReference type="ARBA" id="ARBA00004904"/>
    </source>
</evidence>
<feature type="active site" description="Proton acceptor; for GTP cyclohydrolase activity" evidence="19">
    <location>
        <position position="332"/>
    </location>
</feature>
<evidence type="ECO:0000256" key="19">
    <source>
        <dbReference type="HAMAP-Rule" id="MF_01283"/>
    </source>
</evidence>
<dbReference type="SUPFAM" id="SSF142695">
    <property type="entry name" value="RibA-like"/>
    <property type="match status" value="1"/>
</dbReference>
<keyword evidence="14 19" id="KW-0464">Manganese</keyword>
<dbReference type="NCBIfam" id="TIGR00505">
    <property type="entry name" value="ribA"/>
    <property type="match status" value="1"/>
</dbReference>
<dbReference type="Gene3D" id="3.90.870.10">
    <property type="entry name" value="DHBP synthase"/>
    <property type="match status" value="1"/>
</dbReference>
<evidence type="ECO:0000256" key="4">
    <source>
        <dbReference type="ARBA" id="ARBA00004853"/>
    </source>
</evidence>
<feature type="binding site" evidence="19">
    <location>
        <begin position="144"/>
        <end position="148"/>
    </location>
    <ligand>
        <name>D-ribulose 5-phosphate</name>
        <dbReference type="ChEBI" id="CHEBI:58121"/>
    </ligand>
</feature>
<feature type="binding site" evidence="19">
    <location>
        <position position="273"/>
    </location>
    <ligand>
        <name>Zn(2+)</name>
        <dbReference type="ChEBI" id="CHEBI:29105"/>
        <note>catalytic</note>
    </ligand>
</feature>
<dbReference type="GO" id="GO:0003935">
    <property type="term" value="F:GTP cyclohydrolase II activity"/>
    <property type="evidence" value="ECO:0007669"/>
    <property type="project" value="UniProtKB-UniRule"/>
</dbReference>
<evidence type="ECO:0000256" key="1">
    <source>
        <dbReference type="ARBA" id="ARBA00000141"/>
    </source>
</evidence>
<dbReference type="AlphaFoldDB" id="A0A538S865"/>
<proteinExistence type="inferred from homology"/>
<accession>A0A538S865</accession>
<evidence type="ECO:0000256" key="10">
    <source>
        <dbReference type="ARBA" id="ARBA00022801"/>
    </source>
</evidence>
<evidence type="ECO:0000256" key="16">
    <source>
        <dbReference type="ARBA" id="ARBA00023268"/>
    </source>
</evidence>
<dbReference type="GO" id="GO:0008270">
    <property type="term" value="F:zinc ion binding"/>
    <property type="evidence" value="ECO:0007669"/>
    <property type="project" value="UniProtKB-UniRule"/>
</dbReference>
<dbReference type="InterPro" id="IPR000422">
    <property type="entry name" value="DHBP_synthase_RibB"/>
</dbReference>
<evidence type="ECO:0000256" key="6">
    <source>
        <dbReference type="ARBA" id="ARBA00005520"/>
    </source>
</evidence>
<feature type="binding site" evidence="19">
    <location>
        <position position="260"/>
    </location>
    <ligand>
        <name>Zn(2+)</name>
        <dbReference type="ChEBI" id="CHEBI:29105"/>
        <note>catalytic</note>
    </ligand>
</feature>
<feature type="binding site" evidence="19">
    <location>
        <begin position="298"/>
        <end position="300"/>
    </location>
    <ligand>
        <name>GTP</name>
        <dbReference type="ChEBI" id="CHEBI:37565"/>
    </ligand>
</feature>
<dbReference type="Pfam" id="PF00926">
    <property type="entry name" value="DHBP_synthase"/>
    <property type="match status" value="1"/>
</dbReference>
<evidence type="ECO:0000256" key="9">
    <source>
        <dbReference type="ARBA" id="ARBA00022741"/>
    </source>
</evidence>
<dbReference type="FunFam" id="3.90.870.10:FF:000001">
    <property type="entry name" value="Riboflavin biosynthesis protein RibBA"/>
    <property type="match status" value="1"/>
</dbReference>
<dbReference type="EC" id="4.1.99.12" evidence="19"/>
<feature type="binding site" evidence="19">
    <location>
        <position position="32"/>
    </location>
    <ligand>
        <name>Mg(2+)</name>
        <dbReference type="ChEBI" id="CHEBI:18420"/>
        <label>2</label>
    </ligand>
</feature>
<comment type="cofactor">
    <cofactor evidence="2">
        <name>Mn(2+)</name>
        <dbReference type="ChEBI" id="CHEBI:29035"/>
    </cofactor>
</comment>
<feature type="binding site" evidence="19">
    <location>
        <position position="32"/>
    </location>
    <ligand>
        <name>Mg(2+)</name>
        <dbReference type="ChEBI" id="CHEBI:18420"/>
        <label>1</label>
    </ligand>
</feature>
<evidence type="ECO:0000256" key="2">
    <source>
        <dbReference type="ARBA" id="ARBA00001936"/>
    </source>
</evidence>
<feature type="binding site" evidence="19">
    <location>
        <position position="168"/>
    </location>
    <ligand>
        <name>D-ribulose 5-phosphate</name>
        <dbReference type="ChEBI" id="CHEBI:58121"/>
    </ligand>
</feature>
<keyword evidence="11 19" id="KW-0862">Zinc</keyword>
<dbReference type="FunFam" id="3.40.50.10990:FF:000001">
    <property type="entry name" value="Riboflavin biosynthesis protein RibBA"/>
    <property type="match status" value="1"/>
</dbReference>
<feature type="binding site" evidence="19">
    <location>
        <position position="271"/>
    </location>
    <ligand>
        <name>Zn(2+)</name>
        <dbReference type="ChEBI" id="CHEBI:29105"/>
        <note>catalytic</note>
    </ligand>
</feature>
<dbReference type="Gene3D" id="3.40.50.10990">
    <property type="entry name" value="GTP cyclohydrolase II"/>
    <property type="match status" value="1"/>
</dbReference>
<dbReference type="GO" id="GO:0030145">
    <property type="term" value="F:manganese ion binding"/>
    <property type="evidence" value="ECO:0007669"/>
    <property type="project" value="UniProtKB-UniRule"/>
</dbReference>
<dbReference type="GO" id="GO:0008686">
    <property type="term" value="F:3,4-dihydroxy-2-butanone-4-phosphate synthase activity"/>
    <property type="evidence" value="ECO:0007669"/>
    <property type="project" value="UniProtKB-UniRule"/>
</dbReference>
<dbReference type="UniPathway" id="UPA00275">
    <property type="reaction ID" value="UER00399"/>
</dbReference>
<dbReference type="GO" id="GO:0000287">
    <property type="term" value="F:magnesium ion binding"/>
    <property type="evidence" value="ECO:0007669"/>
    <property type="project" value="UniProtKB-UniRule"/>
</dbReference>
<dbReference type="InterPro" id="IPR017945">
    <property type="entry name" value="DHBP_synth_RibB-like_a/b_dom"/>
</dbReference>
<evidence type="ECO:0000313" key="21">
    <source>
        <dbReference type="EMBL" id="TMQ47567.1"/>
    </source>
</evidence>
<dbReference type="PANTHER" id="PTHR21327:SF18">
    <property type="entry name" value="3,4-DIHYDROXY-2-BUTANONE 4-PHOSPHATE SYNTHASE"/>
    <property type="match status" value="1"/>
</dbReference>
<feature type="binding site" evidence="19">
    <location>
        <position position="355"/>
    </location>
    <ligand>
        <name>GTP</name>
        <dbReference type="ChEBI" id="CHEBI:37565"/>
    </ligand>
</feature>
<dbReference type="HAMAP" id="MF_00180">
    <property type="entry name" value="RibB"/>
    <property type="match status" value="1"/>
</dbReference>
<keyword evidence="12 19" id="KW-0460">Magnesium</keyword>
<feature type="domain" description="GTP cyclohydrolase II" evidence="20">
    <location>
        <begin position="212"/>
        <end position="375"/>
    </location>
</feature>
<dbReference type="Pfam" id="PF00925">
    <property type="entry name" value="GTP_cyclohydro2"/>
    <property type="match status" value="1"/>
</dbReference>
<dbReference type="InterPro" id="IPR032677">
    <property type="entry name" value="GTP_cyclohydro_II"/>
</dbReference>
<comment type="function">
    <text evidence="3 19">Catalyzes the conversion of D-ribulose 5-phosphate to formate and 3,4-dihydroxy-2-butanone 4-phosphate.</text>
</comment>
<feature type="active site" description="Nucleophile; for GTP cyclohydrolase activity" evidence="19">
    <location>
        <position position="334"/>
    </location>
</feature>
<evidence type="ECO:0000256" key="12">
    <source>
        <dbReference type="ARBA" id="ARBA00022842"/>
    </source>
</evidence>